<feature type="domain" description="Aldehyde dehydrogenase" evidence="3">
    <location>
        <begin position="8"/>
        <end position="103"/>
    </location>
</feature>
<dbReference type="SUPFAM" id="SSF53720">
    <property type="entry name" value="ALDH-like"/>
    <property type="match status" value="1"/>
</dbReference>
<keyword evidence="5" id="KW-1185">Reference proteome</keyword>
<organism evidence="4 5">
    <name type="scientific">Lactuca sativa</name>
    <name type="common">Garden lettuce</name>
    <dbReference type="NCBI Taxonomy" id="4236"/>
    <lineage>
        <taxon>Eukaryota</taxon>
        <taxon>Viridiplantae</taxon>
        <taxon>Streptophyta</taxon>
        <taxon>Embryophyta</taxon>
        <taxon>Tracheophyta</taxon>
        <taxon>Spermatophyta</taxon>
        <taxon>Magnoliopsida</taxon>
        <taxon>eudicotyledons</taxon>
        <taxon>Gunneridae</taxon>
        <taxon>Pentapetalae</taxon>
        <taxon>asterids</taxon>
        <taxon>campanulids</taxon>
        <taxon>Asterales</taxon>
        <taxon>Asteraceae</taxon>
        <taxon>Cichorioideae</taxon>
        <taxon>Cichorieae</taxon>
        <taxon>Lactucinae</taxon>
        <taxon>Lactuca</taxon>
    </lineage>
</organism>
<sequence>MFEILCSGDIPATTEEDVNVVVDAAHKALKRNGGKEWASTSGDHHAKYFHVIDSKIVEKKSELAKLEVVDCGKPLVEAAWDMVDVAGCFDYNADLAEELDRKQNAFVSLPMDTFKCHLIRLMICQECSDYFPKIPHGLDSVSSMFKQHVAAEGTTLVKQAEDVASNKKAEKRLQVDPVTWPIMIFRVC</sequence>
<dbReference type="InterPro" id="IPR016161">
    <property type="entry name" value="Ald_DH/histidinol_DH"/>
</dbReference>
<comment type="similarity">
    <text evidence="1">Belongs to the aldehyde dehydrogenase family.</text>
</comment>
<dbReference type="AlphaFoldDB" id="A0A9R1VXP7"/>
<dbReference type="EMBL" id="NBSK02000004">
    <property type="protein sequence ID" value="KAJ0212576.1"/>
    <property type="molecule type" value="Genomic_DNA"/>
</dbReference>
<dbReference type="Proteomes" id="UP000235145">
    <property type="component" value="Unassembled WGS sequence"/>
</dbReference>
<proteinExistence type="inferred from homology"/>
<dbReference type="GO" id="GO:0110095">
    <property type="term" value="P:cellular detoxification of aldehyde"/>
    <property type="evidence" value="ECO:0007669"/>
    <property type="project" value="UniProtKB-ARBA"/>
</dbReference>
<dbReference type="PANTHER" id="PTHR43860">
    <property type="entry name" value="BETAINE ALDEHYDE DEHYDROGENASE"/>
    <property type="match status" value="1"/>
</dbReference>
<accession>A0A9R1VXP7</accession>
<evidence type="ECO:0000313" key="5">
    <source>
        <dbReference type="Proteomes" id="UP000235145"/>
    </source>
</evidence>
<name>A0A9R1VXP7_LACSA</name>
<evidence type="ECO:0000256" key="2">
    <source>
        <dbReference type="ARBA" id="ARBA00023027"/>
    </source>
</evidence>
<gene>
    <name evidence="4" type="ORF">LSAT_V11C400184350</name>
</gene>
<evidence type="ECO:0000256" key="1">
    <source>
        <dbReference type="ARBA" id="ARBA00009986"/>
    </source>
</evidence>
<dbReference type="InterPro" id="IPR015590">
    <property type="entry name" value="Aldehyde_DH_dom"/>
</dbReference>
<evidence type="ECO:0000313" key="4">
    <source>
        <dbReference type="EMBL" id="KAJ0212576.1"/>
    </source>
</evidence>
<protein>
    <recommendedName>
        <fullName evidence="3">Aldehyde dehydrogenase domain-containing protein</fullName>
    </recommendedName>
</protein>
<reference evidence="4 5" key="1">
    <citation type="journal article" date="2017" name="Nat. Commun.">
        <title>Genome assembly with in vitro proximity ligation data and whole-genome triplication in lettuce.</title>
        <authorList>
            <person name="Reyes-Chin-Wo S."/>
            <person name="Wang Z."/>
            <person name="Yang X."/>
            <person name="Kozik A."/>
            <person name="Arikit S."/>
            <person name="Song C."/>
            <person name="Xia L."/>
            <person name="Froenicke L."/>
            <person name="Lavelle D.O."/>
            <person name="Truco M.J."/>
            <person name="Xia R."/>
            <person name="Zhu S."/>
            <person name="Xu C."/>
            <person name="Xu H."/>
            <person name="Xu X."/>
            <person name="Cox K."/>
            <person name="Korf I."/>
            <person name="Meyers B.C."/>
            <person name="Michelmore R.W."/>
        </authorList>
    </citation>
    <scope>NUCLEOTIDE SEQUENCE [LARGE SCALE GENOMIC DNA]</scope>
    <source>
        <strain evidence="5">cv. Salinas</strain>
        <tissue evidence="4">Seedlings</tissue>
    </source>
</reference>
<evidence type="ECO:0000259" key="3">
    <source>
        <dbReference type="Pfam" id="PF00171"/>
    </source>
</evidence>
<dbReference type="Pfam" id="PF00171">
    <property type="entry name" value="Aldedh"/>
    <property type="match status" value="1"/>
</dbReference>
<comment type="caution">
    <text evidence="4">The sequence shown here is derived from an EMBL/GenBank/DDBJ whole genome shotgun (WGS) entry which is preliminary data.</text>
</comment>
<dbReference type="GO" id="GO:0019145">
    <property type="term" value="F:aminobutyraldehyde dehydrogenase (NAD+) activity"/>
    <property type="evidence" value="ECO:0007669"/>
    <property type="project" value="UniProtKB-ARBA"/>
</dbReference>
<dbReference type="PANTHER" id="PTHR43860:SF2">
    <property type="entry name" value="BETAINE ALDEHYDE DEHYDROGENASE-RELATED"/>
    <property type="match status" value="1"/>
</dbReference>
<dbReference type="Gene3D" id="3.40.605.10">
    <property type="entry name" value="Aldehyde Dehydrogenase, Chain A, domain 1"/>
    <property type="match status" value="1"/>
</dbReference>
<dbReference type="InterPro" id="IPR016162">
    <property type="entry name" value="Ald_DH_N"/>
</dbReference>
<keyword evidence="2" id="KW-0520">NAD</keyword>